<protein>
    <submittedName>
        <fullName evidence="1">Uncharacterized protein</fullName>
    </submittedName>
</protein>
<sequence>FSDTNFAQIHQSRPNSPYRALESRWKSTILTGWGANCWGRKRSRRTIGNIPKPITDKFEYDNRNTEKPSSVIAQLPHMHAVRSLRSDRARAKLGCYIATELEPKLGRYIATERPFRSRPSVRPAWSLRSDRALPKRRYDTNPCILVYPSTLSPEDRGELSPFAINVSSRKTVLRDLRHDSRPISRFLNQKPVNRRTIYAWFSREDKCQDNYEDRKKWNISIFCYDGLRAEDCDSIRFSRLRVARTRNIADSSRAQAYTL</sequence>
<gene>
    <name evidence="1" type="primary">SC169g500020.1_BraROA</name>
    <name evidence="1" type="ORF">IGI04_042533</name>
</gene>
<dbReference type="EMBL" id="JADBGQ010000042">
    <property type="protein sequence ID" value="KAG5374146.1"/>
    <property type="molecule type" value="Genomic_DNA"/>
</dbReference>
<evidence type="ECO:0000313" key="1">
    <source>
        <dbReference type="EMBL" id="KAG5374146.1"/>
    </source>
</evidence>
<evidence type="ECO:0000313" key="2">
    <source>
        <dbReference type="Proteomes" id="UP000823674"/>
    </source>
</evidence>
<organism evidence="1 2">
    <name type="scientific">Brassica rapa subsp. trilocularis</name>
    <dbReference type="NCBI Taxonomy" id="1813537"/>
    <lineage>
        <taxon>Eukaryota</taxon>
        <taxon>Viridiplantae</taxon>
        <taxon>Streptophyta</taxon>
        <taxon>Embryophyta</taxon>
        <taxon>Tracheophyta</taxon>
        <taxon>Spermatophyta</taxon>
        <taxon>Magnoliopsida</taxon>
        <taxon>eudicotyledons</taxon>
        <taxon>Gunneridae</taxon>
        <taxon>Pentapetalae</taxon>
        <taxon>rosids</taxon>
        <taxon>malvids</taxon>
        <taxon>Brassicales</taxon>
        <taxon>Brassicaceae</taxon>
        <taxon>Brassiceae</taxon>
        <taxon>Brassica</taxon>
    </lineage>
</organism>
<dbReference type="Proteomes" id="UP000823674">
    <property type="component" value="Unassembled WGS sequence"/>
</dbReference>
<name>A0ABQ7KJR1_BRACM</name>
<feature type="non-terminal residue" evidence="1">
    <location>
        <position position="259"/>
    </location>
</feature>
<proteinExistence type="predicted"/>
<feature type="non-terminal residue" evidence="1">
    <location>
        <position position="1"/>
    </location>
</feature>
<comment type="caution">
    <text evidence="1">The sequence shown here is derived from an EMBL/GenBank/DDBJ whole genome shotgun (WGS) entry which is preliminary data.</text>
</comment>
<keyword evidence="2" id="KW-1185">Reference proteome</keyword>
<reference evidence="1 2" key="1">
    <citation type="submission" date="2021-03" db="EMBL/GenBank/DDBJ databases">
        <authorList>
            <person name="King G.J."/>
            <person name="Bancroft I."/>
            <person name="Baten A."/>
            <person name="Bloomfield J."/>
            <person name="Borpatragohain P."/>
            <person name="He Z."/>
            <person name="Irish N."/>
            <person name="Irwin J."/>
            <person name="Liu K."/>
            <person name="Mauleon R.P."/>
            <person name="Moore J."/>
            <person name="Morris R."/>
            <person name="Ostergaard L."/>
            <person name="Wang B."/>
            <person name="Wells R."/>
        </authorList>
    </citation>
    <scope>NUCLEOTIDE SEQUENCE [LARGE SCALE GENOMIC DNA]</scope>
    <source>
        <strain evidence="1">R-o-18</strain>
        <tissue evidence="1">Leaf</tissue>
    </source>
</reference>
<accession>A0ABQ7KJR1</accession>